<dbReference type="SUPFAM" id="SSF52540">
    <property type="entry name" value="P-loop containing nucleoside triphosphate hydrolases"/>
    <property type="match status" value="1"/>
</dbReference>
<name>A0AAX4FMW3_XANEU</name>
<evidence type="ECO:0000259" key="6">
    <source>
        <dbReference type="Pfam" id="PF00580"/>
    </source>
</evidence>
<reference evidence="7" key="1">
    <citation type="submission" date="2023-10" db="EMBL/GenBank/DDBJ databases">
        <title>Comparative Genomic Analysis of Tomato Bacterial Spot Xanthomonads Reveals A New Lineage of Xanthomonas euvesicatoria.</title>
        <authorList>
            <person name="Huang C.-J."/>
            <person name="Wu T.-L."/>
            <person name="Wu Y.-L."/>
            <person name="Wang R.-S."/>
            <person name="Lin Y.-C."/>
        </authorList>
    </citation>
    <scope>NUCLEOTIDE SEQUENCE</scope>
    <source>
        <strain evidence="7">T0319-01</strain>
    </source>
</reference>
<dbReference type="Proteomes" id="UP001304429">
    <property type="component" value="Chromosome"/>
</dbReference>
<keyword evidence="3" id="KW-0347">Helicase</keyword>
<evidence type="ECO:0000256" key="3">
    <source>
        <dbReference type="ARBA" id="ARBA00022806"/>
    </source>
</evidence>
<keyword evidence="2" id="KW-0378">Hydrolase</keyword>
<proteinExistence type="predicted"/>
<dbReference type="GO" id="GO:0000725">
    <property type="term" value="P:recombinational repair"/>
    <property type="evidence" value="ECO:0007669"/>
    <property type="project" value="TreeGrafter"/>
</dbReference>
<feature type="domain" description="UvrD-like helicase ATP-binding" evidence="6">
    <location>
        <begin position="98"/>
        <end position="170"/>
    </location>
</feature>
<organism evidence="7 8">
    <name type="scientific">Xanthomonas euvesicatoria</name>
    <dbReference type="NCBI Taxonomy" id="456327"/>
    <lineage>
        <taxon>Bacteria</taxon>
        <taxon>Pseudomonadati</taxon>
        <taxon>Pseudomonadota</taxon>
        <taxon>Gammaproteobacteria</taxon>
        <taxon>Lysobacterales</taxon>
        <taxon>Lysobacteraceae</taxon>
        <taxon>Xanthomonas</taxon>
    </lineage>
</organism>
<dbReference type="RefSeq" id="WP_317719128.1">
    <property type="nucleotide sequence ID" value="NZ_CP137532.1"/>
</dbReference>
<sequence>MPPEIDLLSIQRGSITAPAGCGKTELITRSLAGKPLGKPVLILTHTNAGVAALRARLKKANIPSAAYRLSTIDGFAMRLIDKFPTRSGHPANLLELNNTASDYPAIRQAALTLLTAGHLLQAVTATYDRLWVDEYQDCNTVQHALVRALASMLPTCVLGDPMQAIFGFGDNRLVNWQTDVHESFPSSGALGTPWRWRNAGTEALGQWLLQARAALEAGQVIDLRTAPSQLTWVRLTAGNEAVERRTAARTNAPGQETVLVIGDSRNVRGRHDLTSQTPGAVVVERVDLPELTAFARRFDLQNATALEDLVRFSAEMMTGVGATTLLGRVESLRANRARNPPTMPEGAAVAFESDRSWKRALELLNALANHPDTRVYRPELIHCCRSAMESAARGEKAFLAATQQARERNRHARSPMARRAVGSTLLLKGLEADVAVLLEPETMTAQHLYVALTRGAKNVVVCSSVPVLTPCP</sequence>
<dbReference type="GO" id="GO:0043138">
    <property type="term" value="F:3'-5' DNA helicase activity"/>
    <property type="evidence" value="ECO:0007669"/>
    <property type="project" value="TreeGrafter"/>
</dbReference>
<evidence type="ECO:0000256" key="4">
    <source>
        <dbReference type="ARBA" id="ARBA00022840"/>
    </source>
</evidence>
<dbReference type="InterPro" id="IPR027417">
    <property type="entry name" value="P-loop_NTPase"/>
</dbReference>
<evidence type="ECO:0000313" key="8">
    <source>
        <dbReference type="Proteomes" id="UP001304429"/>
    </source>
</evidence>
<dbReference type="InterPro" id="IPR014016">
    <property type="entry name" value="UvrD-like_ATP-bd"/>
</dbReference>
<protein>
    <recommendedName>
        <fullName evidence="5">DNA 3'-5' helicase II</fullName>
    </recommendedName>
</protein>
<dbReference type="PANTHER" id="PTHR11070">
    <property type="entry name" value="UVRD / RECB / PCRA DNA HELICASE FAMILY MEMBER"/>
    <property type="match status" value="1"/>
</dbReference>
<dbReference type="InterPro" id="IPR000212">
    <property type="entry name" value="DNA_helicase_UvrD/REP"/>
</dbReference>
<evidence type="ECO:0000256" key="1">
    <source>
        <dbReference type="ARBA" id="ARBA00022741"/>
    </source>
</evidence>
<keyword evidence="1" id="KW-0547">Nucleotide-binding</keyword>
<dbReference type="GO" id="GO:0016787">
    <property type="term" value="F:hydrolase activity"/>
    <property type="evidence" value="ECO:0007669"/>
    <property type="project" value="UniProtKB-KW"/>
</dbReference>
<evidence type="ECO:0000256" key="5">
    <source>
        <dbReference type="ARBA" id="ARBA00034923"/>
    </source>
</evidence>
<dbReference type="GO" id="GO:0005524">
    <property type="term" value="F:ATP binding"/>
    <property type="evidence" value="ECO:0007669"/>
    <property type="project" value="UniProtKB-KW"/>
</dbReference>
<gene>
    <name evidence="7" type="ORF">R5577_06290</name>
</gene>
<evidence type="ECO:0000256" key="2">
    <source>
        <dbReference type="ARBA" id="ARBA00022801"/>
    </source>
</evidence>
<dbReference type="GO" id="GO:0003677">
    <property type="term" value="F:DNA binding"/>
    <property type="evidence" value="ECO:0007669"/>
    <property type="project" value="InterPro"/>
</dbReference>
<evidence type="ECO:0000313" key="7">
    <source>
        <dbReference type="EMBL" id="WOP57745.1"/>
    </source>
</evidence>
<dbReference type="EMBL" id="CP137539">
    <property type="protein sequence ID" value="WOP57745.1"/>
    <property type="molecule type" value="Genomic_DNA"/>
</dbReference>
<keyword evidence="4" id="KW-0067">ATP-binding</keyword>
<dbReference type="AlphaFoldDB" id="A0AAX4FMW3"/>
<accession>A0AAX4FMW3</accession>
<dbReference type="Pfam" id="PF00580">
    <property type="entry name" value="UvrD-helicase"/>
    <property type="match status" value="1"/>
</dbReference>
<dbReference type="Gene3D" id="3.40.50.300">
    <property type="entry name" value="P-loop containing nucleotide triphosphate hydrolases"/>
    <property type="match status" value="1"/>
</dbReference>
<dbReference type="PANTHER" id="PTHR11070:SF2">
    <property type="entry name" value="ATP-DEPENDENT DNA HELICASE SRS2"/>
    <property type="match status" value="1"/>
</dbReference>